<protein>
    <submittedName>
        <fullName evidence="1">Uncharacterized protein</fullName>
    </submittedName>
</protein>
<reference evidence="1 2" key="1">
    <citation type="journal article" date="2010" name="Stand. Genomic Sci.">
        <title>Complete genome sequence of Planctomyces limnophilus type strain (Mu 290).</title>
        <authorList>
            <person name="Labutti K."/>
            <person name="Sikorski J."/>
            <person name="Schneider S."/>
            <person name="Nolan M."/>
            <person name="Lucas S."/>
            <person name="Glavina Del Rio T."/>
            <person name="Tice H."/>
            <person name="Cheng J.F."/>
            <person name="Goodwin L."/>
            <person name="Pitluck S."/>
            <person name="Liolios K."/>
            <person name="Ivanova N."/>
            <person name="Mavromatis K."/>
            <person name="Mikhailova N."/>
            <person name="Pati A."/>
            <person name="Chen A."/>
            <person name="Palaniappan K."/>
            <person name="Land M."/>
            <person name="Hauser L."/>
            <person name="Chang Y.J."/>
            <person name="Jeffries C.D."/>
            <person name="Tindall B.J."/>
            <person name="Rohde M."/>
            <person name="Goker M."/>
            <person name="Woyke T."/>
            <person name="Bristow J."/>
            <person name="Eisen J.A."/>
            <person name="Markowitz V."/>
            <person name="Hugenholtz P."/>
            <person name="Kyrpides N.C."/>
            <person name="Klenk H.P."/>
            <person name="Lapidus A."/>
        </authorList>
    </citation>
    <scope>NUCLEOTIDE SEQUENCE [LARGE SCALE GENOMIC DNA]</scope>
    <source>
        <strain evidence="2">ATCC 43296 / DSM 3776 / IFAM 1008 / 290</strain>
    </source>
</reference>
<dbReference type="KEGG" id="plm:Plim_4214"/>
<proteinExistence type="predicted"/>
<organism evidence="1 2">
    <name type="scientific">Planctopirus limnophila (strain ATCC 43296 / DSM 3776 / IFAM 1008 / Mu 290)</name>
    <name type="common">Planctomyces limnophilus</name>
    <dbReference type="NCBI Taxonomy" id="521674"/>
    <lineage>
        <taxon>Bacteria</taxon>
        <taxon>Pseudomonadati</taxon>
        <taxon>Planctomycetota</taxon>
        <taxon>Planctomycetia</taxon>
        <taxon>Planctomycetales</taxon>
        <taxon>Planctomycetaceae</taxon>
        <taxon>Planctopirus</taxon>
    </lineage>
</organism>
<accession>D5SZC1</accession>
<sequence>MLEAVKHACSVPLKWNITLMSSSPQGGTPLKALRKGVVFTHFDLTLHVLQEGWSPVSSSAPSSMELPAQMHPRHVFLT</sequence>
<dbReference type="EMBL" id="CP001744">
    <property type="protein sequence ID" value="ADG70022.1"/>
    <property type="molecule type" value="Genomic_DNA"/>
</dbReference>
<evidence type="ECO:0000313" key="2">
    <source>
        <dbReference type="Proteomes" id="UP000002220"/>
    </source>
</evidence>
<gene>
    <name evidence="1" type="ordered locus">Plim_4214</name>
</gene>
<name>D5SZC1_PLAL2</name>
<evidence type="ECO:0000313" key="1">
    <source>
        <dbReference type="EMBL" id="ADG70022.1"/>
    </source>
</evidence>
<dbReference type="AlphaFoldDB" id="D5SZC1"/>
<dbReference type="Proteomes" id="UP000002220">
    <property type="component" value="Chromosome"/>
</dbReference>
<dbReference type="STRING" id="521674.Plim_4214"/>
<keyword evidence="2" id="KW-1185">Reference proteome</keyword>
<dbReference type="HOGENOM" id="CLU_2618980_0_0_0"/>